<dbReference type="RefSeq" id="WP_017844448.1">
    <property type="nucleotide sequence ID" value="NZ_AOUH01000004.1"/>
</dbReference>
<dbReference type="AlphaFoldDB" id="A0A1D3JRE0"/>
<evidence type="ECO:0000313" key="1">
    <source>
        <dbReference type="EMBL" id="SBW78656.1"/>
    </source>
</evidence>
<protein>
    <submittedName>
        <fullName evidence="1">Uncharacterized protein</fullName>
    </submittedName>
</protein>
<sequence length="265" mass="30037">MDIREDLRDVSGQIARLLALSNVFAENNKYWAHLKNDEDFNRVYRIPEKDRYKVESIYADGRDMAIYMMDALAEINFNYARYPTLTSIIEGFQNTWVYGNYNKETPDIAKEICSTYDIDLWSVRQMFKLFKDQEKLLAAVRATLAMLQNSNLYKEENGMPTQEKHPHQINLTGINSSSININSDGASAAVNQTYNEPAVFSEIITAIKLQGLDPIIEGELIDNTHMLAAGHKSGTFKDAYIDFMQNVSAHITVFGAFLPALSALL</sequence>
<reference evidence="2" key="1">
    <citation type="submission" date="2016-07" db="EMBL/GenBank/DDBJ databases">
        <authorList>
            <person name="Florea S."/>
            <person name="Webb J.S."/>
            <person name="Jaromczyk J."/>
            <person name="Schardl C.L."/>
        </authorList>
    </citation>
    <scope>NUCLEOTIDE SEQUENCE [LARGE SCALE GENOMIC DNA]</scope>
    <source>
        <strain evidence="2">1YdBTEX2</strain>
    </source>
</reference>
<name>A0A1D3JRE0_PSEVE</name>
<dbReference type="EMBL" id="LT599583">
    <property type="protein sequence ID" value="SBW78656.1"/>
    <property type="molecule type" value="Genomic_DNA"/>
</dbReference>
<gene>
    <name evidence="1" type="ORF">PVE_R1G0768</name>
</gene>
<accession>A0A1D3JRE0</accession>
<dbReference type="Proteomes" id="UP000245431">
    <property type="component" value="Chromosome PVE_r1"/>
</dbReference>
<evidence type="ECO:0000313" key="2">
    <source>
        <dbReference type="Proteomes" id="UP000245431"/>
    </source>
</evidence>
<proteinExistence type="predicted"/>
<organism evidence="1 2">
    <name type="scientific">Pseudomonas veronii 1YdBTEX2</name>
    <dbReference type="NCBI Taxonomy" id="1295141"/>
    <lineage>
        <taxon>Bacteria</taxon>
        <taxon>Pseudomonadati</taxon>
        <taxon>Pseudomonadota</taxon>
        <taxon>Gammaproteobacteria</taxon>
        <taxon>Pseudomonadales</taxon>
        <taxon>Pseudomonadaceae</taxon>
        <taxon>Pseudomonas</taxon>
    </lineage>
</organism>